<proteinExistence type="predicted"/>
<gene>
    <name evidence="2" type="ORF">KIH74_18680</name>
</gene>
<comment type="caution">
    <text evidence="2">The sequence shown here is derived from an EMBL/GenBank/DDBJ whole genome shotgun (WGS) entry which is preliminary data.</text>
</comment>
<accession>A0ABS5TIP0</accession>
<evidence type="ECO:0000313" key="3">
    <source>
        <dbReference type="Proteomes" id="UP001197247"/>
    </source>
</evidence>
<dbReference type="EMBL" id="JAHBAY010000007">
    <property type="protein sequence ID" value="MBT0770971.1"/>
    <property type="molecule type" value="Genomic_DNA"/>
</dbReference>
<feature type="region of interest" description="Disordered" evidence="1">
    <location>
        <begin position="46"/>
        <end position="103"/>
    </location>
</feature>
<organism evidence="2 3">
    <name type="scientific">Kineosporia corallincola</name>
    <dbReference type="NCBI Taxonomy" id="2835133"/>
    <lineage>
        <taxon>Bacteria</taxon>
        <taxon>Bacillati</taxon>
        <taxon>Actinomycetota</taxon>
        <taxon>Actinomycetes</taxon>
        <taxon>Kineosporiales</taxon>
        <taxon>Kineosporiaceae</taxon>
        <taxon>Kineosporia</taxon>
    </lineage>
</organism>
<feature type="compositionally biased region" description="Low complexity" evidence="1">
    <location>
        <begin position="46"/>
        <end position="74"/>
    </location>
</feature>
<name>A0ABS5TIP0_9ACTN</name>
<sequence>MTPRISLRPAGAAAVLITFAAVVLTLLSVTSTMARNTGDTMRAVPVAGAASPGEPGPGPASSTPLSTDSLPSSPQLRGRPTATVSPLSHRSAGQGAQHRSAVAALGQSTDIHHPGGSPDVPAALTTRGSLFPVDLTDLPIDASAEVIATTVSISHRGRAPPATGYGI</sequence>
<keyword evidence="3" id="KW-1185">Reference proteome</keyword>
<reference evidence="2 3" key="1">
    <citation type="submission" date="2021-05" db="EMBL/GenBank/DDBJ databases">
        <title>Kineosporia and Streptomyces sp. nov. two new marine actinobacteria isolated from Coral.</title>
        <authorList>
            <person name="Buangrab K."/>
            <person name="Sutthacheep M."/>
            <person name="Yeemin T."/>
            <person name="Harunari E."/>
            <person name="Igarashi Y."/>
            <person name="Kanchanasin P."/>
            <person name="Tanasupawat S."/>
            <person name="Phongsopitanun W."/>
        </authorList>
    </citation>
    <scope>NUCLEOTIDE SEQUENCE [LARGE SCALE GENOMIC DNA]</scope>
    <source>
        <strain evidence="2 3">J2-2</strain>
    </source>
</reference>
<dbReference type="RefSeq" id="WP_214157252.1">
    <property type="nucleotide sequence ID" value="NZ_JAHBAY010000007.1"/>
</dbReference>
<dbReference type="Proteomes" id="UP001197247">
    <property type="component" value="Unassembled WGS sequence"/>
</dbReference>
<evidence type="ECO:0000256" key="1">
    <source>
        <dbReference type="SAM" id="MobiDB-lite"/>
    </source>
</evidence>
<evidence type="ECO:0000313" key="2">
    <source>
        <dbReference type="EMBL" id="MBT0770971.1"/>
    </source>
</evidence>
<protein>
    <submittedName>
        <fullName evidence="2">Uncharacterized protein</fullName>
    </submittedName>
</protein>